<dbReference type="AlphaFoldDB" id="A0A6F9XTY1"/>
<dbReference type="SUPFAM" id="SSF52540">
    <property type="entry name" value="P-loop containing nucleoside triphosphate hydrolases"/>
    <property type="match status" value="1"/>
</dbReference>
<protein>
    <submittedName>
        <fullName evidence="2">ATP/GTP-binding protein</fullName>
    </submittedName>
</protein>
<dbReference type="Gene3D" id="3.40.50.300">
    <property type="entry name" value="P-loop containing nucleotide triphosphate hydrolases"/>
    <property type="match status" value="1"/>
</dbReference>
<name>A0A6F9XTY1_9LACO</name>
<dbReference type="RefSeq" id="WP_172586150.1">
    <property type="nucleotide sequence ID" value="NZ_BLAN01000086.1"/>
</dbReference>
<comment type="caution">
    <text evidence="2">The sequence shown here is derived from an EMBL/GenBank/DDBJ whole genome shotgun (WGS) entry which is preliminary data.</text>
</comment>
<reference evidence="2" key="1">
    <citation type="submission" date="2019-10" db="EMBL/GenBank/DDBJ databases">
        <title>Lactobacillus agilis SY111 Whole Genome Sequencing Project.</title>
        <authorList>
            <person name="Suzuki S."/>
            <person name="Endo A."/>
            <person name="Maeno S."/>
            <person name="Shiwa Y."/>
            <person name="Matsutani M."/>
            <person name="Kajikawa A."/>
        </authorList>
    </citation>
    <scope>NUCLEOTIDE SEQUENCE</scope>
    <source>
        <strain evidence="2">SY111</strain>
    </source>
</reference>
<accession>A0A6F9XTY1</accession>
<dbReference type="EMBL" id="BLAN01000086">
    <property type="protein sequence ID" value="GET08751.1"/>
    <property type="molecule type" value="Genomic_DNA"/>
</dbReference>
<organism evidence="2">
    <name type="scientific">Ligilactobacillus agilis</name>
    <dbReference type="NCBI Taxonomy" id="1601"/>
    <lineage>
        <taxon>Bacteria</taxon>
        <taxon>Bacillati</taxon>
        <taxon>Bacillota</taxon>
        <taxon>Bacilli</taxon>
        <taxon>Lactobacillales</taxon>
        <taxon>Lactobacillaceae</taxon>
        <taxon>Ligilactobacillus</taxon>
    </lineage>
</organism>
<feature type="domain" description="Schlafen group 3-like DNA/RNA helicase" evidence="1">
    <location>
        <begin position="281"/>
        <end position="628"/>
    </location>
</feature>
<gene>
    <name evidence="2" type="ORF">SY111_13750</name>
</gene>
<dbReference type="InterPro" id="IPR027417">
    <property type="entry name" value="P-loop_NTPase"/>
</dbReference>
<evidence type="ECO:0000313" key="2">
    <source>
        <dbReference type="EMBL" id="GET08751.1"/>
    </source>
</evidence>
<dbReference type="Pfam" id="PF09848">
    <property type="entry name" value="SLFN-g3_helicase"/>
    <property type="match status" value="1"/>
</dbReference>
<proteinExistence type="predicted"/>
<sequence length="641" mass="72801">MKKVMKTVNVALELSRSAALANELWNYEHENSIVNPNDSEYKSWRNSLPVLLELLSQAGFGENDILFEYPSIATGGRIDAVLVGKNHQGIDTLVTIELKQWSFVGDPTSYQVKDVTEVAIPLSMTMSPGNPDSFDIRRHPLQQVRLYQKDLSRNNSAVKSASAIAIKPLVFLHNCEDVSLLLSGKYQAWQTQSTLGKSIFGKNDVADLIAYLTSDLTTVPNHDFAQKFAEAQYMLQLSDLQGLRSVLAGQENALMVQDQEAVDHFVQKKLRALKNAQIKRKQMIVVSGQPGTGKTIVGLHFLYDYAKIFNTGLQNLDEVLANNKNVFDNKTVKAAFVLPRSRTVHEVIDQTVGLSVPYLGWKLPRDNDLLIIDEAHRIQDLKKDLDLAFSRADIVIILQDDKQRILPNERGTVRNFYQYAQQHGIEFSHQELKIQKRSGLQGNLVAALDTLFYDNKPLRLDTPLEVEVHATPQSLERMIKNDAYHNENHRNKLIAPFDWVWNKRDSDISIQSAEGLFQKPWNPVMGLQAAWYDAKGKDSIDSGSIDKVGCIYTTQGLEFDNVGFIWGPDFRWNKLQQKWVIDVNSIQDNGLKNNIQKSSQEEAELIMKNIYRILLTRATKRLGIYFMDDDTREHVQQYLGI</sequence>
<dbReference type="Proteomes" id="UP000494178">
    <property type="component" value="Unassembled WGS sequence"/>
</dbReference>
<evidence type="ECO:0000259" key="1">
    <source>
        <dbReference type="Pfam" id="PF09848"/>
    </source>
</evidence>
<dbReference type="InterPro" id="IPR018647">
    <property type="entry name" value="SLFN_3-like_DNA/RNA_helicase"/>
</dbReference>